<feature type="region of interest" description="Disordered" evidence="1">
    <location>
        <begin position="1"/>
        <end position="30"/>
    </location>
</feature>
<proteinExistence type="predicted"/>
<evidence type="ECO:0000313" key="3">
    <source>
        <dbReference type="Proteomes" id="UP000281553"/>
    </source>
</evidence>
<evidence type="ECO:0000256" key="1">
    <source>
        <dbReference type="SAM" id="MobiDB-lite"/>
    </source>
</evidence>
<evidence type="ECO:0000313" key="2">
    <source>
        <dbReference type="EMBL" id="VDN44783.1"/>
    </source>
</evidence>
<reference evidence="2 3" key="1">
    <citation type="submission" date="2018-11" db="EMBL/GenBank/DDBJ databases">
        <authorList>
            <consortium name="Pathogen Informatics"/>
        </authorList>
    </citation>
    <scope>NUCLEOTIDE SEQUENCE [LARGE SCALE GENOMIC DNA]</scope>
</reference>
<gene>
    <name evidence="2" type="ORF">DILT_LOCUS19433</name>
</gene>
<accession>A0A3P7P3I7</accession>
<keyword evidence="3" id="KW-1185">Reference proteome</keyword>
<protein>
    <submittedName>
        <fullName evidence="2">Uncharacterized protein</fullName>
    </submittedName>
</protein>
<name>A0A3P7P3I7_DIBLA</name>
<dbReference type="Proteomes" id="UP000281553">
    <property type="component" value="Unassembled WGS sequence"/>
</dbReference>
<dbReference type="AlphaFoldDB" id="A0A3P7P3I7"/>
<sequence>MRKLLDAKPLQTADPPADVSGGDAELLKSGGEKTQPTICLWPCVSPTFTVSEQTNLSFLRDTLQ</sequence>
<dbReference type="EMBL" id="UYRU01113047">
    <property type="protein sequence ID" value="VDN44783.1"/>
    <property type="molecule type" value="Genomic_DNA"/>
</dbReference>
<organism evidence="2 3">
    <name type="scientific">Dibothriocephalus latus</name>
    <name type="common">Fish tapeworm</name>
    <name type="synonym">Diphyllobothrium latum</name>
    <dbReference type="NCBI Taxonomy" id="60516"/>
    <lineage>
        <taxon>Eukaryota</taxon>
        <taxon>Metazoa</taxon>
        <taxon>Spiralia</taxon>
        <taxon>Lophotrochozoa</taxon>
        <taxon>Platyhelminthes</taxon>
        <taxon>Cestoda</taxon>
        <taxon>Eucestoda</taxon>
        <taxon>Diphyllobothriidea</taxon>
        <taxon>Diphyllobothriidae</taxon>
        <taxon>Dibothriocephalus</taxon>
    </lineage>
</organism>